<feature type="transmembrane region" description="Helical" evidence="1">
    <location>
        <begin position="42"/>
        <end position="60"/>
    </location>
</feature>
<name>A0ABY9VIH6_9BACI</name>
<proteinExistence type="predicted"/>
<evidence type="ECO:0000313" key="2">
    <source>
        <dbReference type="EMBL" id="WNF23378.1"/>
    </source>
</evidence>
<evidence type="ECO:0000313" key="3">
    <source>
        <dbReference type="Proteomes" id="UP001303324"/>
    </source>
</evidence>
<accession>A0ABY9VIH6</accession>
<organism evidence="2 3">
    <name type="scientific">Mesobacillus jeotgali</name>
    <dbReference type="NCBI Taxonomy" id="129985"/>
    <lineage>
        <taxon>Bacteria</taxon>
        <taxon>Bacillati</taxon>
        <taxon>Bacillota</taxon>
        <taxon>Bacilli</taxon>
        <taxon>Bacillales</taxon>
        <taxon>Bacillaceae</taxon>
        <taxon>Mesobacillus</taxon>
    </lineage>
</organism>
<dbReference type="Proteomes" id="UP001303324">
    <property type="component" value="Chromosome"/>
</dbReference>
<keyword evidence="3" id="KW-1185">Reference proteome</keyword>
<protein>
    <recommendedName>
        <fullName evidence="4">YiaAB two helix domain-containing protein</fullName>
    </recommendedName>
</protein>
<keyword evidence="1" id="KW-0472">Membrane</keyword>
<sequence length="85" mass="9722">MFKRIKYTTKQKKDMSLIYFIIAGLMLVGMIVAGSIEGVERSFVIPLVLMVTSFSVGMLYRRDVAREENREAVDQIKREYGRGGL</sequence>
<gene>
    <name evidence="2" type="ORF">RH061_02390</name>
</gene>
<evidence type="ECO:0008006" key="4">
    <source>
        <dbReference type="Google" id="ProtNLM"/>
    </source>
</evidence>
<reference evidence="2 3" key="1">
    <citation type="submission" date="2023-09" db="EMBL/GenBank/DDBJ databases">
        <title>Microbial mechanism of fulvic acid promoting antimony reduction mineralization in rice fields.</title>
        <authorList>
            <person name="Chen G."/>
            <person name="Lan J."/>
        </authorList>
    </citation>
    <scope>NUCLEOTIDE SEQUENCE [LARGE SCALE GENOMIC DNA]</scope>
    <source>
        <strain evidence="2 3">PS1</strain>
    </source>
</reference>
<keyword evidence="1" id="KW-1133">Transmembrane helix</keyword>
<feature type="transmembrane region" description="Helical" evidence="1">
    <location>
        <begin position="16"/>
        <end position="36"/>
    </location>
</feature>
<dbReference type="RefSeq" id="WP_311073649.1">
    <property type="nucleotide sequence ID" value="NZ_CP134494.1"/>
</dbReference>
<evidence type="ECO:0000256" key="1">
    <source>
        <dbReference type="SAM" id="Phobius"/>
    </source>
</evidence>
<keyword evidence="1" id="KW-0812">Transmembrane</keyword>
<dbReference type="EMBL" id="CP134494">
    <property type="protein sequence ID" value="WNF23378.1"/>
    <property type="molecule type" value="Genomic_DNA"/>
</dbReference>